<evidence type="ECO:0000313" key="2">
    <source>
        <dbReference type="EMBL" id="KAG6378260.1"/>
    </source>
</evidence>
<sequence>MIGTSNIQYTDHFRSPLQPRQPVLYPSPRDLPVSVEYDFPASSTSRFPISSIRQDAPQKSSAEPPAHPPKPIYPRHDPLHILTQTPPPPPRSYPSVLSAPSVAPGVLADGVLTAKLPSVRRFLEAAIIAPPECPPPPTDKRVLALVALSVFYHPLHPAHWAFWNKDQKKDTALMIQTVLDTTPTPILPPIGWIDVPENLWILRSMQLAYAPALASLPWYAAYTPAEPENRMNLRKRKPPAILPPTTNGPSGDETVDEEEIITPPPRKRARTRKSAATRSAQARPKSNANDDPADEDAKQGNGNRASEAVQAALLLAPDVPPTITKSAKRERIESPEIVISASTADDCARPETMDVEEAPELRKSLRQRERREKAASSASPASVASTLTPSVQARGLSQAHTPSRASTSVTPEGESGSSTAVSLYDEEATKSKATETVEEVADEEAEEDSIEGPAAKKARIARPRAKGGSRARTATKNKTDTVTDEAKTNATVQARPKARSRARTRRR</sequence>
<dbReference type="EMBL" id="JAGFBS010000007">
    <property type="protein sequence ID" value="KAG6378260.1"/>
    <property type="molecule type" value="Genomic_DNA"/>
</dbReference>
<feature type="compositionally biased region" description="Low complexity" evidence="1">
    <location>
        <begin position="375"/>
        <end position="385"/>
    </location>
</feature>
<keyword evidence="3" id="KW-1185">Reference proteome</keyword>
<proteinExistence type="predicted"/>
<feature type="region of interest" description="Disordered" evidence="1">
    <location>
        <begin position="234"/>
        <end position="305"/>
    </location>
</feature>
<feature type="compositionally biased region" description="Polar residues" evidence="1">
    <location>
        <begin position="398"/>
        <end position="421"/>
    </location>
</feature>
<comment type="caution">
    <text evidence="2">The sequence shown here is derived from an EMBL/GenBank/DDBJ whole genome shotgun (WGS) entry which is preliminary data.</text>
</comment>
<reference evidence="2" key="1">
    <citation type="submission" date="2021-03" db="EMBL/GenBank/DDBJ databases">
        <title>Evolutionary innovations through gain and loss of genes in the ectomycorrhizal Boletales.</title>
        <authorList>
            <person name="Wu G."/>
            <person name="Miyauchi S."/>
            <person name="Morin E."/>
            <person name="Yang Z.-L."/>
            <person name="Xu J."/>
            <person name="Martin F.M."/>
        </authorList>
    </citation>
    <scope>NUCLEOTIDE SEQUENCE</scope>
    <source>
        <strain evidence="2">BR01</strain>
    </source>
</reference>
<dbReference type="Proteomes" id="UP000683000">
    <property type="component" value="Unassembled WGS sequence"/>
</dbReference>
<dbReference type="OrthoDB" id="2944913at2759"/>
<feature type="compositionally biased region" description="Basic and acidic residues" evidence="1">
    <location>
        <begin position="477"/>
        <end position="487"/>
    </location>
</feature>
<feature type="compositionally biased region" description="Basic residues" evidence="1">
    <location>
        <begin position="496"/>
        <end position="507"/>
    </location>
</feature>
<feature type="region of interest" description="Disordered" evidence="1">
    <location>
        <begin position="46"/>
        <end position="95"/>
    </location>
</feature>
<gene>
    <name evidence="2" type="ORF">JVT61DRAFT_13968</name>
</gene>
<evidence type="ECO:0000256" key="1">
    <source>
        <dbReference type="SAM" id="MobiDB-lite"/>
    </source>
</evidence>
<feature type="compositionally biased region" description="Basic residues" evidence="1">
    <location>
        <begin position="265"/>
        <end position="275"/>
    </location>
</feature>
<protein>
    <submittedName>
        <fullName evidence="2">Uncharacterized protein</fullName>
    </submittedName>
</protein>
<accession>A0A8I3ADB3</accession>
<feature type="region of interest" description="Disordered" evidence="1">
    <location>
        <begin position="322"/>
        <end position="507"/>
    </location>
</feature>
<feature type="region of interest" description="Disordered" evidence="1">
    <location>
        <begin position="1"/>
        <end position="25"/>
    </location>
</feature>
<evidence type="ECO:0000313" key="3">
    <source>
        <dbReference type="Proteomes" id="UP000683000"/>
    </source>
</evidence>
<name>A0A8I3ADB3_9AGAM</name>
<feature type="compositionally biased region" description="Acidic residues" evidence="1">
    <location>
        <begin position="436"/>
        <end position="450"/>
    </location>
</feature>
<feature type="compositionally biased region" description="Basic residues" evidence="1">
    <location>
        <begin position="456"/>
        <end position="475"/>
    </location>
</feature>
<feature type="compositionally biased region" description="Basic and acidic residues" evidence="1">
    <location>
        <begin position="359"/>
        <end position="374"/>
    </location>
</feature>
<organism evidence="2 3">
    <name type="scientific">Boletus reticuloceps</name>
    <dbReference type="NCBI Taxonomy" id="495285"/>
    <lineage>
        <taxon>Eukaryota</taxon>
        <taxon>Fungi</taxon>
        <taxon>Dikarya</taxon>
        <taxon>Basidiomycota</taxon>
        <taxon>Agaricomycotina</taxon>
        <taxon>Agaricomycetes</taxon>
        <taxon>Agaricomycetidae</taxon>
        <taxon>Boletales</taxon>
        <taxon>Boletineae</taxon>
        <taxon>Boletaceae</taxon>
        <taxon>Boletoideae</taxon>
        <taxon>Boletus</taxon>
    </lineage>
</organism>
<dbReference type="AlphaFoldDB" id="A0A8I3ADB3"/>
<feature type="compositionally biased region" description="Polar residues" evidence="1">
    <location>
        <begin position="46"/>
        <end position="61"/>
    </location>
</feature>